<protein>
    <submittedName>
        <fullName evidence="1">Uncharacterized protein</fullName>
    </submittedName>
</protein>
<dbReference type="EMBL" id="CAJNOK010013351">
    <property type="protein sequence ID" value="CAF1182613.1"/>
    <property type="molecule type" value="Genomic_DNA"/>
</dbReference>
<dbReference type="PANTHER" id="PTHR46579:SF1">
    <property type="entry name" value="F5_8 TYPE C DOMAIN-CONTAINING PROTEIN"/>
    <property type="match status" value="1"/>
</dbReference>
<name>A0A8S2EBJ8_9BILA</name>
<reference evidence="1" key="1">
    <citation type="submission" date="2021-02" db="EMBL/GenBank/DDBJ databases">
        <authorList>
            <person name="Nowell W R."/>
        </authorList>
    </citation>
    <scope>NUCLEOTIDE SEQUENCE</scope>
</reference>
<evidence type="ECO:0000313" key="3">
    <source>
        <dbReference type="Proteomes" id="UP000677228"/>
    </source>
</evidence>
<evidence type="ECO:0000313" key="2">
    <source>
        <dbReference type="EMBL" id="CAF3993950.1"/>
    </source>
</evidence>
<evidence type="ECO:0000313" key="1">
    <source>
        <dbReference type="EMBL" id="CAF1182613.1"/>
    </source>
</evidence>
<comment type="caution">
    <text evidence="1">The sequence shown here is derived from an EMBL/GenBank/DDBJ whole genome shotgun (WGS) entry which is preliminary data.</text>
</comment>
<dbReference type="Proteomes" id="UP000682733">
    <property type="component" value="Unassembled WGS sequence"/>
</dbReference>
<sequence>MVSLLEHMAEIMSPLENGIKLMNPYNEEVEVRAYIFISPVDKPARCKVQNHKQFNGEYGCGICEQSGQMLKEIDPEKYSASRARVYPYNNDEPDGPLRTRESIDDCVDKARDAKKCVRGVFGPRPFSTLKHFDIVHGYVIETMHGIYLGALKRLYSLWFNSNLTAPWCLRPYIDEINNNIKENVYVPSGVSRTVRKIEYVHKWKANEIRIFFFCYFPILVKHLPNEYSENYLSFIHAIFLLCTTNKTGDEVQKATILLNSFVENFEKLYWFEEMVSVIHDMLHLGLHVEMYNAIHSWSGFGFENLNGLLVESVHGMKNPSTQIINSFVLFLKCLYIFNQDKDLTSIFREFGSKILLNKKKESSAVCICKLFSCRLVKNRILFDYFVSINVANYYYCKKGWYKNSLIRSSLFANRIYEDSVLLLEQDSIIHCICIIRKDNDEWSFFAHAFIEDQTKLNTVLNGYNNNQHPSVLSVGNFNGTITEYPLSSFKERLAVVDVEAENILIIVRLPCFCEHN</sequence>
<dbReference type="Proteomes" id="UP000677228">
    <property type="component" value="Unassembled WGS sequence"/>
</dbReference>
<dbReference type="PANTHER" id="PTHR46579">
    <property type="entry name" value="F5/8 TYPE C DOMAIN-CONTAINING PROTEIN-RELATED"/>
    <property type="match status" value="1"/>
</dbReference>
<dbReference type="AlphaFoldDB" id="A0A8S2EBJ8"/>
<dbReference type="EMBL" id="CAJOBA010034882">
    <property type="protein sequence ID" value="CAF3993950.1"/>
    <property type="molecule type" value="Genomic_DNA"/>
</dbReference>
<gene>
    <name evidence="1" type="ORF">OVA965_LOCUS23138</name>
    <name evidence="2" type="ORF">TMI583_LOCUS23859</name>
</gene>
<proteinExistence type="predicted"/>
<organism evidence="1 3">
    <name type="scientific">Didymodactylos carnosus</name>
    <dbReference type="NCBI Taxonomy" id="1234261"/>
    <lineage>
        <taxon>Eukaryota</taxon>
        <taxon>Metazoa</taxon>
        <taxon>Spiralia</taxon>
        <taxon>Gnathifera</taxon>
        <taxon>Rotifera</taxon>
        <taxon>Eurotatoria</taxon>
        <taxon>Bdelloidea</taxon>
        <taxon>Philodinida</taxon>
        <taxon>Philodinidae</taxon>
        <taxon>Didymodactylos</taxon>
    </lineage>
</organism>
<accession>A0A8S2EBJ8</accession>